<name>A0AA38XUM5_9EURO</name>
<protein>
    <submittedName>
        <fullName evidence="2">GTP-binding protein gtr2</fullName>
    </submittedName>
</protein>
<dbReference type="Proteomes" id="UP001172681">
    <property type="component" value="Unassembled WGS sequence"/>
</dbReference>
<dbReference type="InterPro" id="IPR031728">
    <property type="entry name" value="GlcAase_C"/>
</dbReference>
<sequence length="108" mass="12077">MSAYTIYEGGRLAKYAVINFDEWNKTSNFSRPSQEVVLSVSNGETRVRVDRLTGDGASADDGIAWASLSWNYSDGRLLQSGTYKPEWLKVGQDGKAKLNSFPPRRPSW</sequence>
<organism evidence="2 3">
    <name type="scientific">Knufia peltigerae</name>
    <dbReference type="NCBI Taxonomy" id="1002370"/>
    <lineage>
        <taxon>Eukaryota</taxon>
        <taxon>Fungi</taxon>
        <taxon>Dikarya</taxon>
        <taxon>Ascomycota</taxon>
        <taxon>Pezizomycotina</taxon>
        <taxon>Eurotiomycetes</taxon>
        <taxon>Chaetothyriomycetidae</taxon>
        <taxon>Chaetothyriales</taxon>
        <taxon>Trichomeriaceae</taxon>
        <taxon>Knufia</taxon>
    </lineage>
</organism>
<accession>A0AA38XUM5</accession>
<evidence type="ECO:0000313" key="2">
    <source>
        <dbReference type="EMBL" id="KAJ9623337.1"/>
    </source>
</evidence>
<evidence type="ECO:0000259" key="1">
    <source>
        <dbReference type="Pfam" id="PF16862"/>
    </source>
</evidence>
<dbReference type="EMBL" id="JAPDRN010000101">
    <property type="protein sequence ID" value="KAJ9623337.1"/>
    <property type="molecule type" value="Genomic_DNA"/>
</dbReference>
<dbReference type="Pfam" id="PF16862">
    <property type="entry name" value="Glyco_hydro_79C"/>
    <property type="match status" value="1"/>
</dbReference>
<keyword evidence="3" id="KW-1185">Reference proteome</keyword>
<evidence type="ECO:0000313" key="3">
    <source>
        <dbReference type="Proteomes" id="UP001172681"/>
    </source>
</evidence>
<proteinExistence type="predicted"/>
<dbReference type="AlphaFoldDB" id="A0AA38XUM5"/>
<gene>
    <name evidence="2" type="primary">GTR2_3</name>
    <name evidence="2" type="ORF">H2204_011243</name>
</gene>
<reference evidence="2" key="1">
    <citation type="submission" date="2022-10" db="EMBL/GenBank/DDBJ databases">
        <title>Culturing micro-colonial fungi from biological soil crusts in the Mojave desert and describing Neophaeococcomyces mojavensis, and introducing the new genera and species Taxawa tesnikishii.</title>
        <authorList>
            <person name="Kurbessoian T."/>
            <person name="Stajich J.E."/>
        </authorList>
    </citation>
    <scope>NUCLEOTIDE SEQUENCE</scope>
    <source>
        <strain evidence="2">TK_35</strain>
    </source>
</reference>
<comment type="caution">
    <text evidence="2">The sequence shown here is derived from an EMBL/GenBank/DDBJ whole genome shotgun (WGS) entry which is preliminary data.</text>
</comment>
<feature type="domain" description="Beta-glucuronidase C-terminal" evidence="1">
    <location>
        <begin position="3"/>
        <end position="97"/>
    </location>
</feature>